<name>A0A271IXE5_9BACT</name>
<dbReference type="OrthoDB" id="5149792at2"/>
<organism evidence="2 3">
    <name type="scientific">Rubrivirga marina</name>
    <dbReference type="NCBI Taxonomy" id="1196024"/>
    <lineage>
        <taxon>Bacteria</taxon>
        <taxon>Pseudomonadati</taxon>
        <taxon>Rhodothermota</taxon>
        <taxon>Rhodothermia</taxon>
        <taxon>Rhodothermales</taxon>
        <taxon>Rubricoccaceae</taxon>
        <taxon>Rubrivirga</taxon>
    </lineage>
</organism>
<dbReference type="Gene3D" id="3.40.109.30">
    <property type="entry name" value="putative nitroreductase (tm1586), domain 2"/>
    <property type="match status" value="1"/>
</dbReference>
<feature type="region of interest" description="Disordered" evidence="1">
    <location>
        <begin position="298"/>
        <end position="355"/>
    </location>
</feature>
<evidence type="ECO:0000313" key="2">
    <source>
        <dbReference type="EMBL" id="PAP75916.1"/>
    </source>
</evidence>
<reference evidence="2 3" key="1">
    <citation type="submission" date="2016-11" db="EMBL/GenBank/DDBJ databases">
        <title>Study of marine rhodopsin-containing bacteria.</title>
        <authorList>
            <person name="Yoshizawa S."/>
            <person name="Kumagai Y."/>
            <person name="Kogure K."/>
        </authorList>
    </citation>
    <scope>NUCLEOTIDE SEQUENCE [LARGE SCALE GENOMIC DNA]</scope>
    <source>
        <strain evidence="2 3">SAORIC-28</strain>
    </source>
</reference>
<dbReference type="PANTHER" id="PTHR23026">
    <property type="entry name" value="NADPH NITROREDUCTASE"/>
    <property type="match status" value="1"/>
</dbReference>
<dbReference type="NCBIfam" id="NF047509">
    <property type="entry name" value="Rv3131_FMN_oxido"/>
    <property type="match status" value="1"/>
</dbReference>
<sequence>MTDRDRLLAILDATRHAPSVLNTQPWAFRIAGDAVELRADRRRQLPALDPHGRELTVSCGAALAVLRVAALHHGLRALIEPFPQADDLDLLARVTFEPAAPPADDRLFRAIALRHTHRRALADEPIPDDLAAALMGAVAQDDAWLRLLTTPDDKEMVARLVDEAVRVQAQDSGVVADVRAWLRPDGDPRPDGVRDGDQGPWDRRADVRTPAAAVARHKARLIENAPAVAVLGTETDTPSAWLAAGLALGEMLLVAADRGLAVSYANEPIEVNGGWRRRLAAVVGGGYPQLLFRLGRPVEEGGTPRRPLRDVAEVAPEDEPPPDRAGRPITTPFGPVEARQARVGLGRLPTSPPIR</sequence>
<dbReference type="InterPro" id="IPR050627">
    <property type="entry name" value="Nitroreductase/BluB"/>
</dbReference>
<dbReference type="AlphaFoldDB" id="A0A271IXE5"/>
<dbReference type="GO" id="GO:0016491">
    <property type="term" value="F:oxidoreductase activity"/>
    <property type="evidence" value="ECO:0007669"/>
    <property type="project" value="InterPro"/>
</dbReference>
<comment type="caution">
    <text evidence="2">The sequence shown here is derived from an EMBL/GenBank/DDBJ whole genome shotgun (WGS) entry which is preliminary data.</text>
</comment>
<dbReference type="SUPFAM" id="SSF55469">
    <property type="entry name" value="FMN-dependent nitroreductase-like"/>
    <property type="match status" value="2"/>
</dbReference>
<dbReference type="Proteomes" id="UP000216339">
    <property type="component" value="Unassembled WGS sequence"/>
</dbReference>
<dbReference type="Gene3D" id="3.40.109.10">
    <property type="entry name" value="NADH Oxidase"/>
    <property type="match status" value="1"/>
</dbReference>
<accession>A0A271IXE5</accession>
<dbReference type="EMBL" id="MQWD01000001">
    <property type="protein sequence ID" value="PAP75916.1"/>
    <property type="molecule type" value="Genomic_DNA"/>
</dbReference>
<protein>
    <submittedName>
        <fullName evidence="2">Uncharacterized protein</fullName>
    </submittedName>
</protein>
<evidence type="ECO:0000256" key="1">
    <source>
        <dbReference type="SAM" id="MobiDB-lite"/>
    </source>
</evidence>
<evidence type="ECO:0000313" key="3">
    <source>
        <dbReference type="Proteomes" id="UP000216339"/>
    </source>
</evidence>
<proteinExistence type="predicted"/>
<dbReference type="PANTHER" id="PTHR23026:SF123">
    <property type="entry name" value="NAD(P)H NITROREDUCTASE RV3131-RELATED"/>
    <property type="match status" value="1"/>
</dbReference>
<keyword evidence="3" id="KW-1185">Reference proteome</keyword>
<gene>
    <name evidence="2" type="ORF">BSZ37_05410</name>
</gene>
<feature type="compositionally biased region" description="Basic and acidic residues" evidence="1">
    <location>
        <begin position="298"/>
        <end position="312"/>
    </location>
</feature>
<dbReference type="InterPro" id="IPR000415">
    <property type="entry name" value="Nitroreductase-like"/>
</dbReference>
<dbReference type="RefSeq" id="WP_095509558.1">
    <property type="nucleotide sequence ID" value="NZ_MQWD01000001.1"/>
</dbReference>